<feature type="transmembrane region" description="Helical" evidence="5">
    <location>
        <begin position="164"/>
        <end position="186"/>
    </location>
</feature>
<feature type="transmembrane region" description="Helical" evidence="5">
    <location>
        <begin position="284"/>
        <end position="303"/>
    </location>
</feature>
<evidence type="ECO:0000313" key="6">
    <source>
        <dbReference type="EMBL" id="ONN43580.1"/>
    </source>
</evidence>
<evidence type="ECO:0000256" key="4">
    <source>
        <dbReference type="ARBA" id="ARBA00023136"/>
    </source>
</evidence>
<keyword evidence="3 5" id="KW-1133">Transmembrane helix</keyword>
<feature type="transmembrane region" description="Helical" evidence="5">
    <location>
        <begin position="47"/>
        <end position="64"/>
    </location>
</feature>
<feature type="transmembrane region" description="Helical" evidence="5">
    <location>
        <begin position="112"/>
        <end position="131"/>
    </location>
</feature>
<evidence type="ECO:0000256" key="3">
    <source>
        <dbReference type="ARBA" id="ARBA00022989"/>
    </source>
</evidence>
<name>A0A1V2UJU5_ENTMU</name>
<evidence type="ECO:0000256" key="5">
    <source>
        <dbReference type="SAM" id="Phobius"/>
    </source>
</evidence>
<keyword evidence="4 5" id="KW-0472">Membrane</keyword>
<keyword evidence="2 5" id="KW-0812">Transmembrane</keyword>
<reference evidence="6 7" key="1">
    <citation type="submission" date="2016-12" db="EMBL/GenBank/DDBJ databases">
        <authorList>
            <person name="Song W.-J."/>
            <person name="Kurnit D.M."/>
        </authorList>
    </citation>
    <scope>NUCLEOTIDE SEQUENCE [LARGE SCALE GENOMIC DNA]</scope>
    <source>
        <strain evidence="6 7">CGB1038-1_S1</strain>
    </source>
</reference>
<dbReference type="AlphaFoldDB" id="A0A1V2UJU5"/>
<evidence type="ECO:0000256" key="1">
    <source>
        <dbReference type="ARBA" id="ARBA00004141"/>
    </source>
</evidence>
<feature type="transmembrane region" description="Helical" evidence="5">
    <location>
        <begin position="315"/>
        <end position="335"/>
    </location>
</feature>
<comment type="subcellular location">
    <subcellularLocation>
        <location evidence="1">Membrane</location>
        <topology evidence="1">Multi-pass membrane protein</topology>
    </subcellularLocation>
</comment>
<dbReference type="RefSeq" id="WP_077151516.1">
    <property type="nucleotide sequence ID" value="NZ_CABMMO010000005.1"/>
</dbReference>
<feature type="transmembrane region" description="Helical" evidence="5">
    <location>
        <begin position="411"/>
        <end position="428"/>
    </location>
</feature>
<sequence>MKNIARNFIYQSIFQIMKIVIPIITIPIVSMALGPAGIGIFNYTNSIAQYFVLVASLGVAMYGNREIALAYNRQEDISKLFWEIVVFKAILTLAVFFIYIAVVSFLPNSNYFYFQSLTILAVLFDISWFFMGIEDFKLTSVSSLFVQIITFVLILLFIKDSNDVGIYILIQTAGIFVSQVLVWFFIKPYITFQKINLKKSFSHIKGSFEFFIPQVAITLYTNLNKTLLGLFIGASAVGFYTNSLTLNTVFITIINTLDIVLLPHMSGLFAKKNVERIVELMDKTIDLQLFFSLPIMFGMLTVYDKLVPWFFGEKFLFINNVIPFFTPLIVIIPLGMAVSRQYLIPIGKVREYNKSVIIGAGINIISNLILLPTVGFFGVVISNLLAEFFVTAVRVRSFLKSTNFSFNFRRISIYFISALAMMIITRILTNSMQASLITNIVQGLIAITLYFIFTVVMRTNPIVSFIQERRSK</sequence>
<feature type="transmembrane region" description="Helical" evidence="5">
    <location>
        <begin position="85"/>
        <end position="106"/>
    </location>
</feature>
<dbReference type="OrthoDB" id="9815702at2"/>
<evidence type="ECO:0000313" key="7">
    <source>
        <dbReference type="Proteomes" id="UP000189299"/>
    </source>
</evidence>
<organism evidence="6 7">
    <name type="scientific">Enterococcus mundtii</name>
    <dbReference type="NCBI Taxonomy" id="53346"/>
    <lineage>
        <taxon>Bacteria</taxon>
        <taxon>Bacillati</taxon>
        <taxon>Bacillota</taxon>
        <taxon>Bacilli</taxon>
        <taxon>Lactobacillales</taxon>
        <taxon>Enterococcaceae</taxon>
        <taxon>Enterococcus</taxon>
    </lineage>
</organism>
<dbReference type="PANTHER" id="PTHR43424:SF1">
    <property type="entry name" value="LOCUS PUTATIVE PROTEIN 1-RELATED"/>
    <property type="match status" value="1"/>
</dbReference>
<feature type="transmembrane region" description="Helical" evidence="5">
    <location>
        <begin position="243"/>
        <end position="263"/>
    </location>
</feature>
<feature type="transmembrane region" description="Helical" evidence="5">
    <location>
        <begin position="440"/>
        <end position="466"/>
    </location>
</feature>
<dbReference type="InterPro" id="IPR002797">
    <property type="entry name" value="Polysacc_synth"/>
</dbReference>
<dbReference type="GO" id="GO:0016020">
    <property type="term" value="C:membrane"/>
    <property type="evidence" value="ECO:0007669"/>
    <property type="project" value="UniProtKB-SubCell"/>
</dbReference>
<accession>A0A1V2UJU5</accession>
<feature type="transmembrane region" description="Helical" evidence="5">
    <location>
        <begin position="138"/>
        <end position="158"/>
    </location>
</feature>
<gene>
    <name evidence="6" type="ORF">BTN92_07050</name>
</gene>
<dbReference type="PANTHER" id="PTHR43424">
    <property type="entry name" value="LOCUS PUTATIVE PROTEIN 1-RELATED"/>
    <property type="match status" value="1"/>
</dbReference>
<feature type="transmembrane region" description="Helical" evidence="5">
    <location>
        <begin position="20"/>
        <end position="41"/>
    </location>
</feature>
<dbReference type="Proteomes" id="UP000189299">
    <property type="component" value="Unassembled WGS sequence"/>
</dbReference>
<proteinExistence type="predicted"/>
<evidence type="ECO:0000256" key="2">
    <source>
        <dbReference type="ARBA" id="ARBA00022692"/>
    </source>
</evidence>
<comment type="caution">
    <text evidence="6">The sequence shown here is derived from an EMBL/GenBank/DDBJ whole genome shotgun (WGS) entry which is preliminary data.</text>
</comment>
<protein>
    <submittedName>
        <fullName evidence="6">Flippase</fullName>
    </submittedName>
</protein>
<dbReference type="InterPro" id="IPR052556">
    <property type="entry name" value="PolySynth_Transporter"/>
</dbReference>
<dbReference type="Pfam" id="PF01943">
    <property type="entry name" value="Polysacc_synt"/>
    <property type="match status" value="1"/>
</dbReference>
<dbReference type="EMBL" id="MSTR01000005">
    <property type="protein sequence ID" value="ONN43580.1"/>
    <property type="molecule type" value="Genomic_DNA"/>
</dbReference>